<feature type="region of interest" description="Disordered" evidence="3">
    <location>
        <begin position="331"/>
        <end position="371"/>
    </location>
</feature>
<dbReference type="InterPro" id="IPR050091">
    <property type="entry name" value="PKS_NRPS_Biosynth_Enz"/>
</dbReference>
<feature type="compositionally biased region" description="Low complexity" evidence="3">
    <location>
        <begin position="337"/>
        <end position="351"/>
    </location>
</feature>
<keyword evidence="2" id="KW-0597">Phosphoprotein</keyword>
<dbReference type="GO" id="GO:0016740">
    <property type="term" value="F:transferase activity"/>
    <property type="evidence" value="ECO:0007669"/>
    <property type="project" value="UniProtKB-KW"/>
</dbReference>
<accession>A0ABT1JTF6</accession>
<evidence type="ECO:0000259" key="4">
    <source>
        <dbReference type="SMART" id="SM00827"/>
    </source>
</evidence>
<dbReference type="Gene3D" id="3.30.70.250">
    <property type="entry name" value="Malonyl-CoA ACP transacylase, ACP-binding"/>
    <property type="match status" value="1"/>
</dbReference>
<feature type="compositionally biased region" description="Basic and acidic residues" evidence="3">
    <location>
        <begin position="362"/>
        <end position="371"/>
    </location>
</feature>
<gene>
    <name evidence="5" type="ORF">HD595_000196</name>
</gene>
<evidence type="ECO:0000256" key="1">
    <source>
        <dbReference type="ARBA" id="ARBA00022450"/>
    </source>
</evidence>
<sequence>MTVTMVMFPGQGSQHPRMAWGLYGSEPRFTAAFDEVLAAFDDGDAMRRDWLSDDPRVPLDHVTRSQPLLFALDYALGRTLMDHGVRPWVMLGHSIGEMAASVLGGVFTLRDGARLVQERIRLLAEAPPGGMLAVSASAASLEGALTDEVVVAAVNAPRQTILAGPSRPLAEVEERLRRDGFVCAPVPAMTAFHSPMLAGVASAAVDGFAATPVRAPRIPLRSCYTAAPLTRKTAADPDYWAGHPVRPVLFWPALDAILSARDDVVCVEAGPGQGLSTIARRHRAVRAGRGEVVALLPARPGGPEADRAAFDAALERLSALSVLSALPATVPAPAPGGPASAGPAPDGSAAGDAGGDEADRDLDDHRPAAAP</sequence>
<evidence type="ECO:0000256" key="2">
    <source>
        <dbReference type="ARBA" id="ARBA00022553"/>
    </source>
</evidence>
<dbReference type="SUPFAM" id="SSF55048">
    <property type="entry name" value="Probable ACP-binding domain of malonyl-CoA ACP transacylase"/>
    <property type="match status" value="1"/>
</dbReference>
<dbReference type="InterPro" id="IPR001227">
    <property type="entry name" value="Ac_transferase_dom_sf"/>
</dbReference>
<dbReference type="SUPFAM" id="SSF52151">
    <property type="entry name" value="FabD/lysophospholipase-like"/>
    <property type="match status" value="1"/>
</dbReference>
<keyword evidence="1" id="KW-0596">Phosphopantetheine</keyword>
<evidence type="ECO:0000313" key="6">
    <source>
        <dbReference type="Proteomes" id="UP001320766"/>
    </source>
</evidence>
<dbReference type="RefSeq" id="WP_253765046.1">
    <property type="nucleotide sequence ID" value="NZ_BAAAVE010000024.1"/>
</dbReference>
<organism evidence="5 6">
    <name type="scientific">Nonomuraea roseoviolacea subsp. carminata</name>
    <dbReference type="NCBI Taxonomy" id="160689"/>
    <lineage>
        <taxon>Bacteria</taxon>
        <taxon>Bacillati</taxon>
        <taxon>Actinomycetota</taxon>
        <taxon>Actinomycetes</taxon>
        <taxon>Streptosporangiales</taxon>
        <taxon>Streptosporangiaceae</taxon>
        <taxon>Nonomuraea</taxon>
    </lineage>
</organism>
<evidence type="ECO:0000313" key="5">
    <source>
        <dbReference type="EMBL" id="MCP2344074.1"/>
    </source>
</evidence>
<feature type="domain" description="Malonyl-CoA:ACP transacylase (MAT)" evidence="4">
    <location>
        <begin position="7"/>
        <end position="300"/>
    </location>
</feature>
<dbReference type="Proteomes" id="UP001320766">
    <property type="component" value="Unassembled WGS sequence"/>
</dbReference>
<dbReference type="InterPro" id="IPR016036">
    <property type="entry name" value="Malonyl_transacylase_ACP-bd"/>
</dbReference>
<dbReference type="InterPro" id="IPR014043">
    <property type="entry name" value="Acyl_transferase_dom"/>
</dbReference>
<dbReference type="EMBL" id="JAMZEC010000001">
    <property type="protein sequence ID" value="MCP2344074.1"/>
    <property type="molecule type" value="Genomic_DNA"/>
</dbReference>
<dbReference type="SMART" id="SM00827">
    <property type="entry name" value="PKS_AT"/>
    <property type="match status" value="1"/>
</dbReference>
<name>A0ABT1JTF6_9ACTN</name>
<keyword evidence="6" id="KW-1185">Reference proteome</keyword>
<dbReference type="InterPro" id="IPR016035">
    <property type="entry name" value="Acyl_Trfase/lysoPLipase"/>
</dbReference>
<comment type="caution">
    <text evidence="5">The sequence shown here is derived from an EMBL/GenBank/DDBJ whole genome shotgun (WGS) entry which is preliminary data.</text>
</comment>
<protein>
    <submittedName>
        <fullName evidence="5">Acyl transferase domain-containing protein</fullName>
    </submittedName>
</protein>
<reference evidence="5 6" key="1">
    <citation type="submission" date="2022-06" db="EMBL/GenBank/DDBJ databases">
        <title>Sequencing the genomes of 1000 actinobacteria strains.</title>
        <authorList>
            <person name="Klenk H.-P."/>
        </authorList>
    </citation>
    <scope>NUCLEOTIDE SEQUENCE [LARGE SCALE GENOMIC DNA]</scope>
    <source>
        <strain evidence="5 6">DSM 44170</strain>
    </source>
</reference>
<keyword evidence="5" id="KW-0808">Transferase</keyword>
<evidence type="ECO:0000256" key="3">
    <source>
        <dbReference type="SAM" id="MobiDB-lite"/>
    </source>
</evidence>
<dbReference type="PANTHER" id="PTHR43775">
    <property type="entry name" value="FATTY ACID SYNTHASE"/>
    <property type="match status" value="1"/>
</dbReference>
<dbReference type="Gene3D" id="3.40.366.10">
    <property type="entry name" value="Malonyl-Coenzyme A Acyl Carrier Protein, domain 2"/>
    <property type="match status" value="1"/>
</dbReference>
<dbReference type="PANTHER" id="PTHR43775:SF37">
    <property type="entry name" value="SI:DKEY-61P9.11"/>
    <property type="match status" value="1"/>
</dbReference>
<dbReference type="Gene3D" id="3.30.70.3290">
    <property type="match status" value="1"/>
</dbReference>
<proteinExistence type="predicted"/>
<dbReference type="Pfam" id="PF00698">
    <property type="entry name" value="Acyl_transf_1"/>
    <property type="match status" value="1"/>
</dbReference>